<protein>
    <submittedName>
        <fullName evidence="1">Uncharacterized protein</fullName>
    </submittedName>
</protein>
<evidence type="ECO:0000313" key="1">
    <source>
        <dbReference type="EMBL" id="KAK3078743.1"/>
    </source>
</evidence>
<reference evidence="1" key="1">
    <citation type="submission" date="2024-09" db="EMBL/GenBank/DDBJ databases">
        <title>Black Yeasts Isolated from many extreme environments.</title>
        <authorList>
            <person name="Coleine C."/>
            <person name="Stajich J.E."/>
            <person name="Selbmann L."/>
        </authorList>
    </citation>
    <scope>NUCLEOTIDE SEQUENCE</scope>
    <source>
        <strain evidence="1">CCFEE 5737</strain>
    </source>
</reference>
<keyword evidence="2" id="KW-1185">Reference proteome</keyword>
<dbReference type="EMBL" id="JAWDJW010001645">
    <property type="protein sequence ID" value="KAK3078743.1"/>
    <property type="molecule type" value="Genomic_DNA"/>
</dbReference>
<name>A0ACC3DQ60_9PEZI</name>
<sequence>MDVKLYVYDLSQGMARQFSQTFLGTHIDAVYHTAIVFNNVEYFFGAGVQTCYPGTTHHGRPMEILDLGRTELSMDVILGYLESLKQVYTMESYDLFLHNCNNFSHDFAMFLVGHGIPEHITSLPQTVMNTPFGQMLKPQLDSAMRNVTQAPVPPQNIPPPPARASKTAAAASAPPNAAEKAARMKYLALLQPSRLQPVTYAKVPPMTKILAKLGAQAREPIVNETADFIRAVNDPKTPQQEASLPNLGDLGAWLTKTTTILPPDSLFAAYDLVRLAVTDPRIREYFATHTEGIKTTSTLLKHLDDLADNTDAAKVRLVACQLCCNVTTGHFLGALTEDFIHVVANGLLTKPVSAVETNIRIVSANLAFNLAIQTHRVQERPEAGHTMPEDQQVELLASTLEALGSLADEAERMKDAAGTEAIEPLVRAFGLLLHGGPKDGEVRDLCEAMEARPLLARLPQSQVVKEVWKLLNGGS</sequence>
<comment type="caution">
    <text evidence="1">The sequence shown here is derived from an EMBL/GenBank/DDBJ whole genome shotgun (WGS) entry which is preliminary data.</text>
</comment>
<evidence type="ECO:0000313" key="2">
    <source>
        <dbReference type="Proteomes" id="UP001186974"/>
    </source>
</evidence>
<accession>A0ACC3DQ60</accession>
<gene>
    <name evidence="1" type="ORF">LTS18_006725</name>
</gene>
<organism evidence="1 2">
    <name type="scientific">Coniosporium uncinatum</name>
    <dbReference type="NCBI Taxonomy" id="93489"/>
    <lineage>
        <taxon>Eukaryota</taxon>
        <taxon>Fungi</taxon>
        <taxon>Dikarya</taxon>
        <taxon>Ascomycota</taxon>
        <taxon>Pezizomycotina</taxon>
        <taxon>Dothideomycetes</taxon>
        <taxon>Dothideomycetes incertae sedis</taxon>
        <taxon>Coniosporium</taxon>
    </lineage>
</organism>
<dbReference type="Proteomes" id="UP001186974">
    <property type="component" value="Unassembled WGS sequence"/>
</dbReference>
<proteinExistence type="predicted"/>